<dbReference type="GO" id="GO:0004107">
    <property type="term" value="F:chorismate synthase activity"/>
    <property type="evidence" value="ECO:0007669"/>
    <property type="project" value="UniProtKB-EC"/>
</dbReference>
<dbReference type="CDD" id="cd07304">
    <property type="entry name" value="Chorismate_synthase"/>
    <property type="match status" value="1"/>
</dbReference>
<dbReference type="PROSITE" id="PS00789">
    <property type="entry name" value="CHORISMATE_SYNTHASE_3"/>
    <property type="match status" value="1"/>
</dbReference>
<dbReference type="InterPro" id="IPR000453">
    <property type="entry name" value="Chorismate_synth"/>
</dbReference>
<dbReference type="GO" id="GO:0010181">
    <property type="term" value="F:FMN binding"/>
    <property type="evidence" value="ECO:0007669"/>
    <property type="project" value="TreeGrafter"/>
</dbReference>
<keyword evidence="4" id="KW-0028">Amino-acid biosynthesis</keyword>
<dbReference type="PROSITE" id="PS00788">
    <property type="entry name" value="CHORISMATE_SYNTHASE_2"/>
    <property type="match status" value="1"/>
</dbReference>
<name>A0A9E7JEF1_9LILI</name>
<dbReference type="InterPro" id="IPR020541">
    <property type="entry name" value="Chorismate_synthase_CS"/>
</dbReference>
<dbReference type="AlphaFoldDB" id="A0A9E7JEF1"/>
<dbReference type="Proteomes" id="UP001055439">
    <property type="component" value="Chromosome 10"/>
</dbReference>
<keyword evidence="5" id="KW-0057">Aromatic amino acid biosynthesis</keyword>
<dbReference type="GO" id="GO:0008652">
    <property type="term" value="P:amino acid biosynthetic process"/>
    <property type="evidence" value="ECO:0007669"/>
    <property type="project" value="UniProtKB-KW"/>
</dbReference>
<dbReference type="EMBL" id="CP097503">
    <property type="protein sequence ID" value="URD77941.1"/>
    <property type="molecule type" value="Genomic_DNA"/>
</dbReference>
<dbReference type="GO" id="GO:0005829">
    <property type="term" value="C:cytosol"/>
    <property type="evidence" value="ECO:0007669"/>
    <property type="project" value="TreeGrafter"/>
</dbReference>
<evidence type="ECO:0000256" key="3">
    <source>
        <dbReference type="ARBA" id="ARBA00013036"/>
    </source>
</evidence>
<sequence length="425" mass="45485">MASAASSSLPSSKSFLAGRRTDGLSGLAFRLPSTVDQISIRRRISPSPRRLEVRAGGDKFGKHFEVTTYGESHGGGVGCIISGCPPRIPLSEEDLQFELDRRRPGQSRITTPRKETDTCRILSGLYEGMTTGTSICVFVPNTDQRGHDYSEMSIAYRPSHADATYDFKYGLRAIQGGGRSSARETIGRVAAGALAKKILKMYAGTEGLGCPVFDKLEADLAKAMLSLPATKGFEFGSGFAVSIMMSSTWMSLAICEREQIDRAGGISNGETIYMRIAFKPTSTIGKKQKTVTRDRHETELIARGRHDPCVVPRAVPMVEAMVALVLLDQLMAHTAQCGLFPSDPALQQQIRGKGQNPIRGRRVGAVESGGIPRKTKEELPLLIGGGAARIRISSGGVGPVWLGGTEVLLETGWEAGSCLVAAIGG</sequence>
<evidence type="ECO:0000256" key="4">
    <source>
        <dbReference type="ARBA" id="ARBA00022605"/>
    </source>
</evidence>
<evidence type="ECO:0000256" key="5">
    <source>
        <dbReference type="ARBA" id="ARBA00023141"/>
    </source>
</evidence>
<keyword evidence="6" id="KW-0456">Lyase</keyword>
<dbReference type="OrthoDB" id="5988181at2759"/>
<proteinExistence type="inferred from homology"/>
<evidence type="ECO:0000256" key="1">
    <source>
        <dbReference type="ARBA" id="ARBA00005044"/>
    </source>
</evidence>
<reference evidence="7" key="1">
    <citation type="submission" date="2022-05" db="EMBL/GenBank/DDBJ databases">
        <title>The Musa troglodytarum L. genome provides insights into the mechanism of non-climacteric behaviour and enrichment of carotenoids.</title>
        <authorList>
            <person name="Wang J."/>
        </authorList>
    </citation>
    <scope>NUCLEOTIDE SEQUENCE</scope>
    <source>
        <tissue evidence="7">Leaf</tissue>
    </source>
</reference>
<accession>A0A9E7JEF1</accession>
<dbReference type="PANTHER" id="PTHR21085:SF0">
    <property type="entry name" value="CHORISMATE SYNTHASE"/>
    <property type="match status" value="1"/>
</dbReference>
<dbReference type="InterPro" id="IPR035904">
    <property type="entry name" value="Chorismate_synth_AroC_sf"/>
</dbReference>
<evidence type="ECO:0000256" key="6">
    <source>
        <dbReference type="ARBA" id="ARBA00023239"/>
    </source>
</evidence>
<dbReference type="EC" id="4.2.3.5" evidence="3"/>
<comment type="pathway">
    <text evidence="1">Metabolic intermediate biosynthesis; chorismate biosynthesis; chorismate from D-erythrose 4-phosphate and phosphoenolpyruvate: step 7/7.</text>
</comment>
<evidence type="ECO:0000313" key="7">
    <source>
        <dbReference type="EMBL" id="URD77941.1"/>
    </source>
</evidence>
<dbReference type="PROSITE" id="PS00787">
    <property type="entry name" value="CHORISMATE_SYNTHASE_1"/>
    <property type="match status" value="1"/>
</dbReference>
<dbReference type="SUPFAM" id="SSF103263">
    <property type="entry name" value="Chorismate synthase, AroC"/>
    <property type="match status" value="1"/>
</dbReference>
<comment type="similarity">
    <text evidence="2">Belongs to the chorismate synthase family.</text>
</comment>
<evidence type="ECO:0000313" key="8">
    <source>
        <dbReference type="Proteomes" id="UP001055439"/>
    </source>
</evidence>
<evidence type="ECO:0000256" key="2">
    <source>
        <dbReference type="ARBA" id="ARBA00008014"/>
    </source>
</evidence>
<dbReference type="PANTHER" id="PTHR21085">
    <property type="entry name" value="CHORISMATE SYNTHASE"/>
    <property type="match status" value="1"/>
</dbReference>
<dbReference type="GO" id="GO:0009073">
    <property type="term" value="P:aromatic amino acid family biosynthetic process"/>
    <property type="evidence" value="ECO:0007669"/>
    <property type="project" value="UniProtKB-KW"/>
</dbReference>
<dbReference type="Gene3D" id="3.60.150.10">
    <property type="entry name" value="Chorismate synthase AroC"/>
    <property type="match status" value="2"/>
</dbReference>
<protein>
    <recommendedName>
        <fullName evidence="3">chorismate synthase</fullName>
        <ecNumber evidence="3">4.2.3.5</ecNumber>
    </recommendedName>
</protein>
<dbReference type="Pfam" id="PF01264">
    <property type="entry name" value="Chorismate_synt"/>
    <property type="match status" value="2"/>
</dbReference>
<keyword evidence="8" id="KW-1185">Reference proteome</keyword>
<gene>
    <name evidence="7" type="ORF">MUK42_05357</name>
</gene>
<organism evidence="7 8">
    <name type="scientific">Musa troglodytarum</name>
    <name type="common">fe'i banana</name>
    <dbReference type="NCBI Taxonomy" id="320322"/>
    <lineage>
        <taxon>Eukaryota</taxon>
        <taxon>Viridiplantae</taxon>
        <taxon>Streptophyta</taxon>
        <taxon>Embryophyta</taxon>
        <taxon>Tracheophyta</taxon>
        <taxon>Spermatophyta</taxon>
        <taxon>Magnoliopsida</taxon>
        <taxon>Liliopsida</taxon>
        <taxon>Zingiberales</taxon>
        <taxon>Musaceae</taxon>
        <taxon>Musa</taxon>
    </lineage>
</organism>
<dbReference type="GO" id="GO:0009423">
    <property type="term" value="P:chorismate biosynthetic process"/>
    <property type="evidence" value="ECO:0007669"/>
    <property type="project" value="TreeGrafter"/>
</dbReference>